<dbReference type="SUPFAM" id="SSF52317">
    <property type="entry name" value="Class I glutamine amidotransferase-like"/>
    <property type="match status" value="1"/>
</dbReference>
<proteinExistence type="predicted"/>
<dbReference type="Gene3D" id="3.40.50.880">
    <property type="match status" value="1"/>
</dbReference>
<dbReference type="EMBL" id="DXBX01000048">
    <property type="protein sequence ID" value="HIZ33136.1"/>
    <property type="molecule type" value="Genomic_DNA"/>
</dbReference>
<dbReference type="Proteomes" id="UP000824028">
    <property type="component" value="Unassembled WGS sequence"/>
</dbReference>
<dbReference type="InterPro" id="IPR029010">
    <property type="entry name" value="ThuA-like"/>
</dbReference>
<reference evidence="3" key="1">
    <citation type="journal article" date="2021" name="PeerJ">
        <title>Extensive microbial diversity within the chicken gut microbiome revealed by metagenomics and culture.</title>
        <authorList>
            <person name="Gilroy R."/>
            <person name="Ravi A."/>
            <person name="Getino M."/>
            <person name="Pursley I."/>
            <person name="Horton D.L."/>
            <person name="Alikhan N.F."/>
            <person name="Baker D."/>
            <person name="Gharbi K."/>
            <person name="Hall N."/>
            <person name="Watson M."/>
            <person name="Adriaenssens E.M."/>
            <person name="Foster-Nyarko E."/>
            <person name="Jarju S."/>
            <person name="Secka A."/>
            <person name="Antonio M."/>
            <person name="Oren A."/>
            <person name="Chaudhuri R.R."/>
            <person name="La Ragione R."/>
            <person name="Hildebrand F."/>
            <person name="Pallen M.J."/>
        </authorList>
    </citation>
    <scope>NUCLEOTIDE SEQUENCE</scope>
    <source>
        <strain evidence="3">ChiHjej9B8-1298</strain>
    </source>
</reference>
<dbReference type="AlphaFoldDB" id="A0A9D2E9A6"/>
<name>A0A9D2E9A6_9BACE</name>
<evidence type="ECO:0000313" key="4">
    <source>
        <dbReference type="Proteomes" id="UP000824028"/>
    </source>
</evidence>
<accession>A0A9D2E9A6</accession>
<keyword evidence="1" id="KW-0732">Signal</keyword>
<feature type="domain" description="ThuA-like" evidence="2">
    <location>
        <begin position="28"/>
        <end position="241"/>
    </location>
</feature>
<sequence>MKQKILLSCLLLLTFNIYVQAQIKTLLITGQDGSHYWRGASKGIEQILENSKLFNVDILVTPDFGEDINRFEPDFDGYDLVIINYGGATWKPSVRKAFEKFIADGHGAVILHSSIIPMEDWPAYNEMTALGAWNGRDERWGPFVYWKDGKYIYDYTPGYAGYHGLQHETVIDNRASGHPILKGLPKRWKHFKDEIYTKLRGPGKNMEILATIEENGRHEPAMWTVQYGKGRIFVDVLGHCGNDPEMIYSILCTGYQVTLLRGAEWAATGAVTQQTPNDFPLEDTYTLRPDFKAPFHAYPAENED</sequence>
<comment type="caution">
    <text evidence="3">The sequence shown here is derived from an EMBL/GenBank/DDBJ whole genome shotgun (WGS) entry which is preliminary data.</text>
</comment>
<evidence type="ECO:0000313" key="3">
    <source>
        <dbReference type="EMBL" id="HIZ33136.1"/>
    </source>
</evidence>
<feature type="chain" id="PRO_5038811551" evidence="1">
    <location>
        <begin position="22"/>
        <end position="304"/>
    </location>
</feature>
<dbReference type="InterPro" id="IPR029062">
    <property type="entry name" value="Class_I_gatase-like"/>
</dbReference>
<organism evidence="3 4">
    <name type="scientific">Candidatus Bacteroides merdigallinarum</name>
    <dbReference type="NCBI Taxonomy" id="2838473"/>
    <lineage>
        <taxon>Bacteria</taxon>
        <taxon>Pseudomonadati</taxon>
        <taxon>Bacteroidota</taxon>
        <taxon>Bacteroidia</taxon>
        <taxon>Bacteroidales</taxon>
        <taxon>Bacteroidaceae</taxon>
        <taxon>Bacteroides</taxon>
    </lineage>
</organism>
<dbReference type="PANTHER" id="PTHR40469">
    <property type="entry name" value="SECRETED GLYCOSYL HYDROLASE"/>
    <property type="match status" value="1"/>
</dbReference>
<evidence type="ECO:0000256" key="1">
    <source>
        <dbReference type="SAM" id="SignalP"/>
    </source>
</evidence>
<protein>
    <submittedName>
        <fullName evidence="3">ThuA domain-containing protein</fullName>
    </submittedName>
</protein>
<reference evidence="3" key="2">
    <citation type="submission" date="2021-04" db="EMBL/GenBank/DDBJ databases">
        <authorList>
            <person name="Gilroy R."/>
        </authorList>
    </citation>
    <scope>NUCLEOTIDE SEQUENCE</scope>
    <source>
        <strain evidence="3">ChiHjej9B8-1298</strain>
    </source>
</reference>
<dbReference type="PANTHER" id="PTHR40469:SF2">
    <property type="entry name" value="GALACTOSE-BINDING DOMAIN-LIKE SUPERFAMILY PROTEIN"/>
    <property type="match status" value="1"/>
</dbReference>
<gene>
    <name evidence="3" type="ORF">H9814_06255</name>
</gene>
<dbReference type="Pfam" id="PF06283">
    <property type="entry name" value="ThuA"/>
    <property type="match status" value="1"/>
</dbReference>
<evidence type="ECO:0000259" key="2">
    <source>
        <dbReference type="Pfam" id="PF06283"/>
    </source>
</evidence>
<feature type="signal peptide" evidence="1">
    <location>
        <begin position="1"/>
        <end position="21"/>
    </location>
</feature>